<dbReference type="InterPro" id="IPR008205">
    <property type="entry name" value="GGGP_HepGP_synthase"/>
</dbReference>
<evidence type="ECO:0000313" key="10">
    <source>
        <dbReference type="Proteomes" id="UP000430670"/>
    </source>
</evidence>
<evidence type="ECO:0000256" key="7">
    <source>
        <dbReference type="ARBA" id="ARBA00023264"/>
    </source>
</evidence>
<evidence type="ECO:0000313" key="9">
    <source>
        <dbReference type="EMBL" id="MTV50271.1"/>
    </source>
</evidence>
<evidence type="ECO:0000256" key="2">
    <source>
        <dbReference type="ARBA" id="ARBA00022679"/>
    </source>
</evidence>
<evidence type="ECO:0000256" key="3">
    <source>
        <dbReference type="ARBA" id="ARBA00022723"/>
    </source>
</evidence>
<keyword evidence="10" id="KW-1185">Reference proteome</keyword>
<evidence type="ECO:0000256" key="6">
    <source>
        <dbReference type="ARBA" id="ARBA00023209"/>
    </source>
</evidence>
<comment type="catalytic activity">
    <reaction evidence="8">
        <text>sn-glycerol 1-phosphate + all-trans-heptaprenyl diphosphate = 3-heptaprenyl-sn-glycero-1-phosphate + diphosphate</text>
        <dbReference type="Rhea" id="RHEA:33495"/>
        <dbReference type="ChEBI" id="CHEBI:33019"/>
        <dbReference type="ChEBI" id="CHEBI:57685"/>
        <dbReference type="ChEBI" id="CHEBI:58206"/>
        <dbReference type="ChEBI" id="CHEBI:64781"/>
        <dbReference type="EC" id="2.5.1.n9"/>
    </reaction>
</comment>
<reference evidence="9 10" key="1">
    <citation type="submission" date="2019-11" db="EMBL/GenBank/DDBJ databases">
        <title>Whole-genome sequence of a the green, strictly anaerobic photosynthetic bacterium Heliobacillus mobilis DSM 6151.</title>
        <authorList>
            <person name="Kyndt J.A."/>
            <person name="Meyer T.E."/>
        </authorList>
    </citation>
    <scope>NUCLEOTIDE SEQUENCE [LARGE SCALE GENOMIC DNA]</scope>
    <source>
        <strain evidence="9 10">DSM 6151</strain>
    </source>
</reference>
<dbReference type="InterPro" id="IPR039074">
    <property type="entry name" value="GGGP/HepGP_synthase_I"/>
</dbReference>
<dbReference type="PANTHER" id="PTHR40029">
    <property type="match status" value="1"/>
</dbReference>
<sequence>MEGIGGLVPLLMIKLDPDRIIDKERLQAVMGCGADAIIIGGTQGITGQKINDLWEEVRPFPGKKIIEITNVECLLEGADEYWVPVVLNSSNPKWILGTHARAFHQIKRWNGQTLPRNLFPVGYIVLNPESAVAACTEADTQIDDDDMAGLAQVGHLLFRFPWIYIEYSGSFGSMDRLARLSGKAPALPLIYGGGIQWGWQAKQAAQFAHVVVVGNLVYESENLEADLREIRHAVSRD</sequence>
<dbReference type="AlphaFoldDB" id="A0A6I3SMQ0"/>
<organism evidence="9 10">
    <name type="scientific">Heliobacterium mobile</name>
    <name type="common">Heliobacillus mobilis</name>
    <dbReference type="NCBI Taxonomy" id="28064"/>
    <lineage>
        <taxon>Bacteria</taxon>
        <taxon>Bacillati</taxon>
        <taxon>Bacillota</taxon>
        <taxon>Clostridia</taxon>
        <taxon>Eubacteriales</taxon>
        <taxon>Heliobacteriaceae</taxon>
        <taxon>Heliobacterium</taxon>
    </lineage>
</organism>
<dbReference type="EC" id="2.5.1.n9" evidence="9"/>
<keyword evidence="5" id="KW-0443">Lipid metabolism</keyword>
<accession>A0A6I3SMQ0</accession>
<dbReference type="PANTHER" id="PTHR40029:SF2">
    <property type="entry name" value="HEPTAPRENYLGLYCERYL PHOSPHATE SYNTHASE"/>
    <property type="match status" value="1"/>
</dbReference>
<dbReference type="SUPFAM" id="SSF51395">
    <property type="entry name" value="FMN-linked oxidoreductases"/>
    <property type="match status" value="1"/>
</dbReference>
<name>A0A6I3SMQ0_HELMO</name>
<dbReference type="NCBIfam" id="TIGR01768">
    <property type="entry name" value="GGGP-family"/>
    <property type="match status" value="1"/>
</dbReference>
<protein>
    <submittedName>
        <fullName evidence="9">Heptaprenylglyceryl phosphate synthase</fullName>
        <ecNumber evidence="9">2.5.1.n9</ecNumber>
    </submittedName>
</protein>
<keyword evidence="4" id="KW-0460">Magnesium</keyword>
<dbReference type="Proteomes" id="UP000430670">
    <property type="component" value="Unassembled WGS sequence"/>
</dbReference>
<gene>
    <name evidence="9" type="ORF">GJ688_14950</name>
</gene>
<evidence type="ECO:0000256" key="5">
    <source>
        <dbReference type="ARBA" id="ARBA00023098"/>
    </source>
</evidence>
<keyword evidence="3" id="KW-0479">Metal-binding</keyword>
<dbReference type="GO" id="GO:0046872">
    <property type="term" value="F:metal ion binding"/>
    <property type="evidence" value="ECO:0007669"/>
    <property type="project" value="UniProtKB-KW"/>
</dbReference>
<dbReference type="InterPro" id="IPR038597">
    <property type="entry name" value="GGGP/HepGP_synthase_sf"/>
</dbReference>
<dbReference type="NCBIfam" id="NF003199">
    <property type="entry name" value="PRK04169.1-3"/>
    <property type="match status" value="1"/>
</dbReference>
<evidence type="ECO:0000256" key="1">
    <source>
        <dbReference type="ARBA" id="ARBA00022516"/>
    </source>
</evidence>
<evidence type="ECO:0000256" key="8">
    <source>
        <dbReference type="ARBA" id="ARBA00048318"/>
    </source>
</evidence>
<keyword evidence="7" id="KW-1208">Phospholipid metabolism</keyword>
<keyword evidence="1" id="KW-0444">Lipid biosynthesis</keyword>
<evidence type="ECO:0000256" key="4">
    <source>
        <dbReference type="ARBA" id="ARBA00022842"/>
    </source>
</evidence>
<keyword evidence="2 9" id="KW-0808">Transferase</keyword>
<dbReference type="GO" id="GO:0120536">
    <property type="term" value="F:heptaprenylglyceryl phosphate synthase activity"/>
    <property type="evidence" value="ECO:0007669"/>
    <property type="project" value="UniProtKB-ARBA"/>
</dbReference>
<dbReference type="EMBL" id="WNKU01000021">
    <property type="protein sequence ID" value="MTV50271.1"/>
    <property type="molecule type" value="Genomic_DNA"/>
</dbReference>
<dbReference type="GO" id="GO:0046474">
    <property type="term" value="P:glycerophospholipid biosynthetic process"/>
    <property type="evidence" value="ECO:0007669"/>
    <property type="project" value="TreeGrafter"/>
</dbReference>
<comment type="caution">
    <text evidence="9">The sequence shown here is derived from an EMBL/GenBank/DDBJ whole genome shotgun (WGS) entry which is preliminary data.</text>
</comment>
<proteinExistence type="predicted"/>
<keyword evidence="6" id="KW-0594">Phospholipid biosynthesis</keyword>
<dbReference type="Gene3D" id="3.20.20.390">
    <property type="entry name" value="FMN-linked oxidoreductases"/>
    <property type="match status" value="1"/>
</dbReference>
<dbReference type="Pfam" id="PF01884">
    <property type="entry name" value="PcrB"/>
    <property type="match status" value="1"/>
</dbReference>